<feature type="region of interest" description="Disordered" evidence="2">
    <location>
        <begin position="1"/>
        <end position="27"/>
    </location>
</feature>
<protein>
    <submittedName>
        <fullName evidence="3">WXG100 family type VII secretion target</fullName>
    </submittedName>
</protein>
<feature type="coiled-coil region" evidence="1">
    <location>
        <begin position="61"/>
        <end position="88"/>
    </location>
</feature>
<evidence type="ECO:0000313" key="4">
    <source>
        <dbReference type="Proteomes" id="UP001183414"/>
    </source>
</evidence>
<comment type="caution">
    <text evidence="3">The sequence shown here is derived from an EMBL/GenBank/DDBJ whole genome shotgun (WGS) entry which is preliminary data.</text>
</comment>
<feature type="region of interest" description="Disordered" evidence="2">
    <location>
        <begin position="122"/>
        <end position="177"/>
    </location>
</feature>
<name>A0ABU2NY20_9ACTN</name>
<dbReference type="InterPro" id="IPR036689">
    <property type="entry name" value="ESAT-6-like_sf"/>
</dbReference>
<keyword evidence="4" id="KW-1185">Reference proteome</keyword>
<dbReference type="Proteomes" id="UP001183414">
    <property type="component" value="Unassembled WGS sequence"/>
</dbReference>
<keyword evidence="1" id="KW-0175">Coiled coil</keyword>
<evidence type="ECO:0000256" key="1">
    <source>
        <dbReference type="SAM" id="Coils"/>
    </source>
</evidence>
<evidence type="ECO:0000313" key="3">
    <source>
        <dbReference type="EMBL" id="MDT0381890.1"/>
    </source>
</evidence>
<organism evidence="3 4">
    <name type="scientific">Streptomyces hazeniae</name>
    <dbReference type="NCBI Taxonomy" id="3075538"/>
    <lineage>
        <taxon>Bacteria</taxon>
        <taxon>Bacillati</taxon>
        <taxon>Actinomycetota</taxon>
        <taxon>Actinomycetes</taxon>
        <taxon>Kitasatosporales</taxon>
        <taxon>Streptomycetaceae</taxon>
        <taxon>Streptomyces</taxon>
    </lineage>
</organism>
<dbReference type="EMBL" id="JAVREQ010000027">
    <property type="protein sequence ID" value="MDT0381890.1"/>
    <property type="molecule type" value="Genomic_DNA"/>
</dbReference>
<gene>
    <name evidence="3" type="ORF">RM572_24305</name>
</gene>
<reference evidence="4" key="1">
    <citation type="submission" date="2023-07" db="EMBL/GenBank/DDBJ databases">
        <title>30 novel species of actinomycetes from the DSMZ collection.</title>
        <authorList>
            <person name="Nouioui I."/>
        </authorList>
    </citation>
    <scope>NUCLEOTIDE SEQUENCE [LARGE SCALE GENOMIC DNA]</scope>
    <source>
        <strain evidence="4">DSM 42041</strain>
    </source>
</reference>
<dbReference type="SUPFAM" id="SSF140453">
    <property type="entry name" value="EsxAB dimer-like"/>
    <property type="match status" value="1"/>
</dbReference>
<dbReference type="RefSeq" id="WP_311675545.1">
    <property type="nucleotide sequence ID" value="NZ_JAVREQ010000027.1"/>
</dbReference>
<accession>A0ABU2NY20</accession>
<evidence type="ECO:0000256" key="2">
    <source>
        <dbReference type="SAM" id="MobiDB-lite"/>
    </source>
</evidence>
<proteinExistence type="predicted"/>
<sequence length="177" mass="17552">MSGGAGNGYEVRKSGMAGEAGKLDRAGDDVGDIRKAVDMQVCYPADTLGGSDSGPAHDGFADAWQAEAKVLEAALHELADKVRISQQNYQGADVFAQNGLNSAAGGDGLTTMPTPATLPHPGITGGPAPGERPAVIGEPPLVSGPAPGERPAALGDPPLVGGPAPATHTPPGLADFG</sequence>
<feature type="compositionally biased region" description="Low complexity" evidence="2">
    <location>
        <begin position="161"/>
        <end position="177"/>
    </location>
</feature>